<gene>
    <name evidence="2" type="ORF">GJE22_00755</name>
</gene>
<evidence type="ECO:0000313" key="3">
    <source>
        <dbReference type="Proteomes" id="UP000470010"/>
    </source>
</evidence>
<dbReference type="InterPro" id="IPR010572">
    <property type="entry name" value="Tail_dom"/>
</dbReference>
<dbReference type="EMBL" id="VTFZ01000001">
    <property type="protein sequence ID" value="MRX79148.1"/>
    <property type="molecule type" value="Genomic_DNA"/>
</dbReference>
<feature type="domain" description="Tail spike" evidence="1">
    <location>
        <begin position="34"/>
        <end position="282"/>
    </location>
</feature>
<name>A0A7K0G5R2_9ACTN</name>
<organism evidence="2 3">
    <name type="scientific">Enorma shizhengliae</name>
    <dbReference type="NCBI Taxonomy" id="2606615"/>
    <lineage>
        <taxon>Bacteria</taxon>
        <taxon>Bacillati</taxon>
        <taxon>Actinomycetota</taxon>
        <taxon>Coriobacteriia</taxon>
        <taxon>Coriobacteriales</taxon>
        <taxon>Coriobacteriaceae</taxon>
        <taxon>Enorma</taxon>
    </lineage>
</organism>
<dbReference type="Proteomes" id="UP000470010">
    <property type="component" value="Unassembled WGS sequence"/>
</dbReference>
<reference evidence="3" key="1">
    <citation type="submission" date="2019-08" db="EMBL/GenBank/DDBJ databases">
        <title>Arthrobacter sp. nov., isolated from plateau pika and Tibetan wild ass.</title>
        <authorList>
            <person name="Ge Y."/>
        </authorList>
    </citation>
    <scope>NUCLEOTIDE SEQUENCE [LARGE SCALE GENOMIC DNA]</scope>
    <source>
        <strain evidence="3">HF-1365</strain>
    </source>
</reference>
<comment type="caution">
    <text evidence="2">The sequence shown here is derived from an EMBL/GenBank/DDBJ whole genome shotgun (WGS) entry which is preliminary data.</text>
</comment>
<dbReference type="AlphaFoldDB" id="A0A7K0G5R2"/>
<dbReference type="NCBIfam" id="TIGR01665">
    <property type="entry name" value="put_anti_recept"/>
    <property type="match status" value="1"/>
</dbReference>
<keyword evidence="3" id="KW-1185">Reference proteome</keyword>
<proteinExistence type="predicted"/>
<evidence type="ECO:0000313" key="2">
    <source>
        <dbReference type="EMBL" id="MRX79148.1"/>
    </source>
</evidence>
<dbReference type="InterPro" id="IPR007119">
    <property type="entry name" value="Phage_tail_spike_N"/>
</dbReference>
<dbReference type="Pfam" id="PF06605">
    <property type="entry name" value="Prophage_tail"/>
    <property type="match status" value="1"/>
</dbReference>
<protein>
    <recommendedName>
        <fullName evidence="1">Tail spike domain-containing protein</fullName>
    </recommendedName>
</protein>
<sequence length="354" mass="38601">MLWRDGDTWREHVVVRTDEPLEGLCSVYAESSLCELLDDFIEEQHLVSRTARQALAVVLAPTRWPIASCDVSGTAGCVLYHVNALWALRRVAEVWDGEVEPVITVTDGRVASRAIRFKSQLGSWKGLRFTYGKNMAGCTRTVLEQDVHTALYGFGAGLPVTDEDGRYTGGYRKKLTFGEVNGGVNWVGDEDARLVWGRWNADRTAKVHSFGQVTFSECDDPARLLALTRKALVDAVQPKVSYEIDVAALDGGECGLGDEVAVVDSSRTPEWRLKARVVKRVRTFGDAVVCRVTIGTVQQVDYAVTSSLAADVAALQDDVAGIDGNLSVATSVQVVESTVTTAIDDLDELADLDF</sequence>
<evidence type="ECO:0000259" key="1">
    <source>
        <dbReference type="Pfam" id="PF06605"/>
    </source>
</evidence>
<accession>A0A7K0G5R2</accession>